<dbReference type="CDD" id="cd17370">
    <property type="entry name" value="MFS_MJ1317_like"/>
    <property type="match status" value="1"/>
</dbReference>
<organism evidence="7 8">
    <name type="scientific">Azospirillum lipoferum</name>
    <dbReference type="NCBI Taxonomy" id="193"/>
    <lineage>
        <taxon>Bacteria</taxon>
        <taxon>Pseudomonadati</taxon>
        <taxon>Pseudomonadota</taxon>
        <taxon>Alphaproteobacteria</taxon>
        <taxon>Rhodospirillales</taxon>
        <taxon>Azospirillaceae</taxon>
        <taxon>Azospirillum</taxon>
    </lineage>
</organism>
<name>A0A5A9GFI8_AZOLI</name>
<dbReference type="PANTHER" id="PTHR23518:SF2">
    <property type="entry name" value="MAJOR FACILITATOR SUPERFAMILY TRANSPORTER"/>
    <property type="match status" value="1"/>
</dbReference>
<dbReference type="InterPro" id="IPR020846">
    <property type="entry name" value="MFS_dom"/>
</dbReference>
<evidence type="ECO:0000259" key="6">
    <source>
        <dbReference type="PROSITE" id="PS50850"/>
    </source>
</evidence>
<evidence type="ECO:0000313" key="7">
    <source>
        <dbReference type="EMBL" id="KAA0592049.1"/>
    </source>
</evidence>
<feature type="transmembrane region" description="Helical" evidence="5">
    <location>
        <begin position="167"/>
        <end position="187"/>
    </location>
</feature>
<feature type="domain" description="Major facilitator superfamily (MFS) profile" evidence="6">
    <location>
        <begin position="9"/>
        <end position="391"/>
    </location>
</feature>
<comment type="subcellular location">
    <subcellularLocation>
        <location evidence="1">Membrane</location>
        <topology evidence="1">Multi-pass membrane protein</topology>
    </subcellularLocation>
</comment>
<keyword evidence="3 5" id="KW-1133">Transmembrane helix</keyword>
<feature type="transmembrane region" description="Helical" evidence="5">
    <location>
        <begin position="208"/>
        <end position="228"/>
    </location>
</feature>
<evidence type="ECO:0000256" key="1">
    <source>
        <dbReference type="ARBA" id="ARBA00004141"/>
    </source>
</evidence>
<sequence length="393" mass="40979">MSLRSIPSSVVALGFVSLFMDVSSEMIHSLLPVFLVSVLGASALSVGFIEGIAEATAAITKIFSGAVSDWMGRRKPLLLLGYGMAALTKPVFPLADTLASVLLARFLDRIGKGVRGAPRDALVAEVTPPELRGAAFGLRQSMDTVGAFAGPALAMLLMVLSGDDFRLVFWIAVIPAFIAVTVILFGVREPNTEPAGEPRRFPIRRGQLRRLSATFWGVVVLASVLTLARFSEAFLLLRAQSVGVEDAYAPLVLIVMNIVYAASAYPLGRLADRLDRRTLLAFGVGLLVLADLVLAAAGSASAVLIGAAVWGLHMGATQGLLAVFVADATPTDLRGTGFGLFNLLTGIALLAASGLAGLLWTVLGPGATFLAGAGFSLIALVGLSIVVPRRGRA</sequence>
<dbReference type="RefSeq" id="WP_149234638.1">
    <property type="nucleotide sequence ID" value="NZ_JALJXJ010000008.1"/>
</dbReference>
<dbReference type="PROSITE" id="PS50850">
    <property type="entry name" value="MFS"/>
    <property type="match status" value="1"/>
</dbReference>
<dbReference type="AlphaFoldDB" id="A0A5A9GFI8"/>
<feature type="transmembrane region" description="Helical" evidence="5">
    <location>
        <begin position="142"/>
        <end position="161"/>
    </location>
</feature>
<dbReference type="InterPro" id="IPR036259">
    <property type="entry name" value="MFS_trans_sf"/>
</dbReference>
<keyword evidence="8" id="KW-1185">Reference proteome</keyword>
<comment type="caution">
    <text evidence="7">The sequence shown here is derived from an EMBL/GenBank/DDBJ whole genome shotgun (WGS) entry which is preliminary data.</text>
</comment>
<evidence type="ECO:0000256" key="4">
    <source>
        <dbReference type="ARBA" id="ARBA00023136"/>
    </source>
</evidence>
<gene>
    <name evidence="7" type="ORF">FZ942_29595</name>
</gene>
<dbReference type="Proteomes" id="UP000324927">
    <property type="component" value="Unassembled WGS sequence"/>
</dbReference>
<dbReference type="PANTHER" id="PTHR23518">
    <property type="entry name" value="C-METHYLTRANSFERASE"/>
    <property type="match status" value="1"/>
</dbReference>
<dbReference type="GO" id="GO:0016020">
    <property type="term" value="C:membrane"/>
    <property type="evidence" value="ECO:0007669"/>
    <property type="project" value="UniProtKB-SubCell"/>
</dbReference>
<evidence type="ECO:0000256" key="5">
    <source>
        <dbReference type="SAM" id="Phobius"/>
    </source>
</evidence>
<dbReference type="InterPro" id="IPR011701">
    <property type="entry name" value="MFS"/>
</dbReference>
<proteinExistence type="predicted"/>
<feature type="transmembrane region" description="Helical" evidence="5">
    <location>
        <begin position="369"/>
        <end position="387"/>
    </location>
</feature>
<dbReference type="SUPFAM" id="SSF103473">
    <property type="entry name" value="MFS general substrate transporter"/>
    <property type="match status" value="1"/>
</dbReference>
<keyword evidence="4 5" id="KW-0472">Membrane</keyword>
<dbReference type="GO" id="GO:0022857">
    <property type="term" value="F:transmembrane transporter activity"/>
    <property type="evidence" value="ECO:0007669"/>
    <property type="project" value="InterPro"/>
</dbReference>
<reference evidence="7 8" key="1">
    <citation type="submission" date="2019-08" db="EMBL/GenBank/DDBJ databases">
        <authorList>
            <person name="Grouzdev D."/>
            <person name="Tikhonova E."/>
            <person name="Kravchenko I."/>
        </authorList>
    </citation>
    <scope>NUCLEOTIDE SEQUENCE [LARGE SCALE GENOMIC DNA]</scope>
    <source>
        <strain evidence="7 8">59b</strain>
    </source>
</reference>
<feature type="transmembrane region" description="Helical" evidence="5">
    <location>
        <begin position="279"/>
        <end position="297"/>
    </location>
</feature>
<feature type="transmembrane region" description="Helical" evidence="5">
    <location>
        <begin position="248"/>
        <end position="267"/>
    </location>
</feature>
<dbReference type="OrthoDB" id="9803985at2"/>
<evidence type="ECO:0000313" key="8">
    <source>
        <dbReference type="Proteomes" id="UP000324927"/>
    </source>
</evidence>
<evidence type="ECO:0000256" key="3">
    <source>
        <dbReference type="ARBA" id="ARBA00022989"/>
    </source>
</evidence>
<dbReference type="Pfam" id="PF07690">
    <property type="entry name" value="MFS_1"/>
    <property type="match status" value="2"/>
</dbReference>
<feature type="transmembrane region" description="Helical" evidence="5">
    <location>
        <begin position="34"/>
        <end position="53"/>
    </location>
</feature>
<feature type="transmembrane region" description="Helical" evidence="5">
    <location>
        <begin position="338"/>
        <end position="363"/>
    </location>
</feature>
<evidence type="ECO:0000256" key="2">
    <source>
        <dbReference type="ARBA" id="ARBA00022692"/>
    </source>
</evidence>
<keyword evidence="2 5" id="KW-0812">Transmembrane</keyword>
<feature type="transmembrane region" description="Helical" evidence="5">
    <location>
        <begin position="303"/>
        <end position="326"/>
    </location>
</feature>
<dbReference type="PROSITE" id="PS00216">
    <property type="entry name" value="SUGAR_TRANSPORT_1"/>
    <property type="match status" value="1"/>
</dbReference>
<accession>A0A5A9GFI8</accession>
<protein>
    <submittedName>
        <fullName evidence="7">MFS transporter</fullName>
    </submittedName>
</protein>
<dbReference type="Gene3D" id="1.20.1250.20">
    <property type="entry name" value="MFS general substrate transporter like domains"/>
    <property type="match status" value="2"/>
</dbReference>
<dbReference type="EMBL" id="VTTN01000018">
    <property type="protein sequence ID" value="KAA0592049.1"/>
    <property type="molecule type" value="Genomic_DNA"/>
</dbReference>
<dbReference type="InterPro" id="IPR005829">
    <property type="entry name" value="Sugar_transporter_CS"/>
</dbReference>